<dbReference type="EMBL" id="JAJGQJ010000011">
    <property type="protein sequence ID" value="MCC4619838.1"/>
    <property type="molecule type" value="Genomic_DNA"/>
</dbReference>
<protein>
    <submittedName>
        <fullName evidence="1">Uncharacterized protein</fullName>
    </submittedName>
</protein>
<comment type="caution">
    <text evidence="1">The sequence shown here is derived from an EMBL/GenBank/DDBJ whole genome shotgun (WGS) entry which is preliminary data.</text>
</comment>
<organism evidence="1 2">
    <name type="scientific">Xanthomonas cassavae CFBP 4642</name>
    <dbReference type="NCBI Taxonomy" id="1219375"/>
    <lineage>
        <taxon>Bacteria</taxon>
        <taxon>Pseudomonadati</taxon>
        <taxon>Pseudomonadota</taxon>
        <taxon>Gammaproteobacteria</taxon>
        <taxon>Lysobacterales</taxon>
        <taxon>Lysobacteraceae</taxon>
        <taxon>Xanthomonas</taxon>
    </lineage>
</organism>
<gene>
    <name evidence="1" type="ORF">LL965_06930</name>
</gene>
<evidence type="ECO:0000313" key="2">
    <source>
        <dbReference type="Proteomes" id="UP001199206"/>
    </source>
</evidence>
<proteinExistence type="predicted"/>
<sequence>MPVQLSVTVIFWPHIENGSNFTRGKKRGRENIDDLVALSYEGSKLNDAEYRLVIPYTNAADLKEQRDRLLHEICYSADQRNCVVDDISIKNQSSGLYWDECDGGWK</sequence>
<reference evidence="1 2" key="1">
    <citation type="submission" date="2021-10" db="EMBL/GenBank/DDBJ databases">
        <title>Genome sequencing of Xanthomonas strains from NCPPB.</title>
        <authorList>
            <person name="Hussein R."/>
            <person name="Harrison J."/>
            <person name="Studholme D.J."/>
            <person name="Vicente J."/>
            <person name="Grant M."/>
        </authorList>
    </citation>
    <scope>NUCLEOTIDE SEQUENCE [LARGE SCALE GENOMIC DNA]</scope>
    <source>
        <strain evidence="1 2">NCPPB 101</strain>
    </source>
</reference>
<accession>A0ABS8HCK7</accession>
<evidence type="ECO:0000313" key="1">
    <source>
        <dbReference type="EMBL" id="MCC4619838.1"/>
    </source>
</evidence>
<dbReference type="RefSeq" id="WP_029219725.1">
    <property type="nucleotide sequence ID" value="NZ_CAWQPJ010000013.1"/>
</dbReference>
<keyword evidence="2" id="KW-1185">Reference proteome</keyword>
<name>A0ABS8HCK7_9XANT</name>
<dbReference type="Proteomes" id="UP001199206">
    <property type="component" value="Unassembled WGS sequence"/>
</dbReference>